<protein>
    <submittedName>
        <fullName evidence="1">Prefoldin chaperone subunit family protein</fullName>
    </submittedName>
</protein>
<proteinExistence type="predicted"/>
<name>A0ACC1Y733_MELAZ</name>
<evidence type="ECO:0000313" key="2">
    <source>
        <dbReference type="Proteomes" id="UP001164539"/>
    </source>
</evidence>
<dbReference type="Proteomes" id="UP001164539">
    <property type="component" value="Chromosome 4"/>
</dbReference>
<accession>A0ACC1Y733</accession>
<keyword evidence="2" id="KW-1185">Reference proteome</keyword>
<sequence length="627" mass="72852">MAKKKLTQKSNDAKEKNQPEQKNQNLTQDKTLTHQHSMEDPAEKLQNLKNLNSMLLKETIEKRQQVDSLNQEKELLESQLSRLGVEKSELADELDQEAERNVSLEIEQDLISVFVMTQVNEMGLGLEKEKRQWENDIRALKTELSELMDNLENEKERWHQACNERDSVKSDLDCQVKEATRFKERLIEMEGKELDLKDEILVLKNESGRLMKEKKERGRDIRALKEERGLLERRLVEVGKEIDDLKVEIEGILREKKEIEKQKSEQKGKVDGLEKEVGNLNEIVSDLRKEEKVLHEKVLELEKSYSEAMDKKEEMTLQINALMVQEGEKQRSVEVLMEEKDGISQRLEKAMVDLKDKEGQIAKLLREKNDIEERNVSQESKIAGLQEEIDQLRDVVLTLKESCRDEEEKSKKLENEVRDYKNALDQAKLERDNARMGLDEEKKNGIDLRSIVLQMEKRIEENVEELEKVRKEHENLIEQRKKMESHIGLLTEEKELMLKNLLEAKQSAEVLRAKIESIGINSGRALSMLKNTAAMVCQSENDLDGKQELVVNEKTLQDETEEYVVELEAIKNSFRNKEKLVEDMKKKVDHLQNSVEEAHKKKSFWTVVSSATTLFAAASIAYVAKIR</sequence>
<evidence type="ECO:0000313" key="1">
    <source>
        <dbReference type="EMBL" id="KAJ4719545.1"/>
    </source>
</evidence>
<organism evidence="1 2">
    <name type="scientific">Melia azedarach</name>
    <name type="common">Chinaberry tree</name>
    <dbReference type="NCBI Taxonomy" id="155640"/>
    <lineage>
        <taxon>Eukaryota</taxon>
        <taxon>Viridiplantae</taxon>
        <taxon>Streptophyta</taxon>
        <taxon>Embryophyta</taxon>
        <taxon>Tracheophyta</taxon>
        <taxon>Spermatophyta</taxon>
        <taxon>Magnoliopsida</taxon>
        <taxon>eudicotyledons</taxon>
        <taxon>Gunneridae</taxon>
        <taxon>Pentapetalae</taxon>
        <taxon>rosids</taxon>
        <taxon>malvids</taxon>
        <taxon>Sapindales</taxon>
        <taxon>Meliaceae</taxon>
        <taxon>Melia</taxon>
    </lineage>
</organism>
<comment type="caution">
    <text evidence="1">The sequence shown here is derived from an EMBL/GenBank/DDBJ whole genome shotgun (WGS) entry which is preliminary data.</text>
</comment>
<dbReference type="EMBL" id="CM051397">
    <property type="protein sequence ID" value="KAJ4719545.1"/>
    <property type="molecule type" value="Genomic_DNA"/>
</dbReference>
<reference evidence="1 2" key="1">
    <citation type="journal article" date="2023" name="Science">
        <title>Complex scaffold remodeling in plant triterpene biosynthesis.</title>
        <authorList>
            <person name="De La Pena R."/>
            <person name="Hodgson H."/>
            <person name="Liu J.C."/>
            <person name="Stephenson M.J."/>
            <person name="Martin A.C."/>
            <person name="Owen C."/>
            <person name="Harkess A."/>
            <person name="Leebens-Mack J."/>
            <person name="Jimenez L.E."/>
            <person name="Osbourn A."/>
            <person name="Sattely E.S."/>
        </authorList>
    </citation>
    <scope>NUCLEOTIDE SEQUENCE [LARGE SCALE GENOMIC DNA]</scope>
    <source>
        <strain evidence="2">cv. JPN11</strain>
        <tissue evidence="1">Leaf</tissue>
    </source>
</reference>
<gene>
    <name evidence="1" type="ORF">OWV82_007511</name>
</gene>